<evidence type="ECO:0000313" key="3">
    <source>
        <dbReference type="EMBL" id="COY29683.1"/>
    </source>
</evidence>
<evidence type="ECO:0000313" key="5">
    <source>
        <dbReference type="Proteomes" id="UP000050164"/>
    </source>
</evidence>
<gene>
    <name evidence="3" type="ORF">ERS007739_02393</name>
    <name evidence="2" type="ORF">ERS027659_04374</name>
</gene>
<proteinExistence type="predicted"/>
<accession>A0A655ALJ2</accession>
<dbReference type="EMBL" id="CSBK01001088">
    <property type="protein sequence ID" value="COY29683.1"/>
    <property type="molecule type" value="Genomic_DNA"/>
</dbReference>
<evidence type="ECO:0000313" key="2">
    <source>
        <dbReference type="EMBL" id="CKT41431.1"/>
    </source>
</evidence>
<evidence type="ECO:0000256" key="1">
    <source>
        <dbReference type="SAM" id="MobiDB-lite"/>
    </source>
</evidence>
<protein>
    <submittedName>
        <fullName evidence="2">Uncharacterized protein</fullName>
    </submittedName>
</protein>
<dbReference type="EMBL" id="CNFT01001557">
    <property type="protein sequence ID" value="CKT41431.1"/>
    <property type="molecule type" value="Genomic_DNA"/>
</dbReference>
<dbReference type="Proteomes" id="UP000039021">
    <property type="component" value="Unassembled WGS sequence"/>
</dbReference>
<organism evidence="2 5">
    <name type="scientific">Mycobacterium tuberculosis</name>
    <dbReference type="NCBI Taxonomy" id="1773"/>
    <lineage>
        <taxon>Bacteria</taxon>
        <taxon>Bacillati</taxon>
        <taxon>Actinomycetota</taxon>
        <taxon>Actinomycetes</taxon>
        <taxon>Mycobacteriales</taxon>
        <taxon>Mycobacteriaceae</taxon>
        <taxon>Mycobacterium</taxon>
        <taxon>Mycobacterium tuberculosis complex</taxon>
    </lineage>
</organism>
<name>A0A655ALJ2_MYCTX</name>
<sequence length="75" mass="7611">MIWYADNSGNLARTSAATPDTIAAEKLVPAGTSNELSGPSIALIRPSSRGESPTTSVPGAEMETQGPAILILLSG</sequence>
<feature type="region of interest" description="Disordered" evidence="1">
    <location>
        <begin position="38"/>
        <end position="63"/>
    </location>
</feature>
<dbReference type="Proteomes" id="UP000050164">
    <property type="component" value="Unassembled WGS sequence"/>
</dbReference>
<evidence type="ECO:0000313" key="4">
    <source>
        <dbReference type="Proteomes" id="UP000039021"/>
    </source>
</evidence>
<reference evidence="4 5" key="1">
    <citation type="submission" date="2015-03" db="EMBL/GenBank/DDBJ databases">
        <authorList>
            <consortium name="Pathogen Informatics"/>
        </authorList>
    </citation>
    <scope>NUCLEOTIDE SEQUENCE [LARGE SCALE GENOMIC DNA]</scope>
    <source>
        <strain evidence="2 5">Bir 185</strain>
        <strain evidence="4">N09902308</strain>
    </source>
</reference>
<reference evidence="3" key="2">
    <citation type="submission" date="2015-03" db="EMBL/GenBank/DDBJ databases">
        <authorList>
            <consortium name="Pathogen Informatics"/>
            <person name="Murphy D."/>
        </authorList>
    </citation>
    <scope>NUCLEOTIDE SEQUENCE</scope>
    <source>
        <strain evidence="3">N09902308</strain>
    </source>
</reference>
<dbReference type="AlphaFoldDB" id="A0A655ALJ2"/>